<dbReference type="Proteomes" id="UP001497516">
    <property type="component" value="Chromosome 2"/>
</dbReference>
<evidence type="ECO:0000313" key="3">
    <source>
        <dbReference type="Proteomes" id="UP001497516"/>
    </source>
</evidence>
<gene>
    <name evidence="2" type="ORF">LTRI10_LOCUS11840</name>
</gene>
<organism evidence="2 3">
    <name type="scientific">Linum trigynum</name>
    <dbReference type="NCBI Taxonomy" id="586398"/>
    <lineage>
        <taxon>Eukaryota</taxon>
        <taxon>Viridiplantae</taxon>
        <taxon>Streptophyta</taxon>
        <taxon>Embryophyta</taxon>
        <taxon>Tracheophyta</taxon>
        <taxon>Spermatophyta</taxon>
        <taxon>Magnoliopsida</taxon>
        <taxon>eudicotyledons</taxon>
        <taxon>Gunneridae</taxon>
        <taxon>Pentapetalae</taxon>
        <taxon>rosids</taxon>
        <taxon>fabids</taxon>
        <taxon>Malpighiales</taxon>
        <taxon>Linaceae</taxon>
        <taxon>Linum</taxon>
    </lineage>
</organism>
<sequence length="70" mass="7568">MGGDKVGVLADNDVMDLGAPTLKNQQMKDLKELPTADPTNSNEVDHDPSTFTGHDVPKEAPRKEVASEKH</sequence>
<evidence type="ECO:0000256" key="1">
    <source>
        <dbReference type="SAM" id="MobiDB-lite"/>
    </source>
</evidence>
<dbReference type="AlphaFoldDB" id="A0AAV2D6Y6"/>
<feature type="compositionally biased region" description="Basic and acidic residues" evidence="1">
    <location>
        <begin position="55"/>
        <end position="70"/>
    </location>
</feature>
<dbReference type="EMBL" id="OZ034815">
    <property type="protein sequence ID" value="CAL1368999.1"/>
    <property type="molecule type" value="Genomic_DNA"/>
</dbReference>
<proteinExistence type="predicted"/>
<feature type="region of interest" description="Disordered" evidence="1">
    <location>
        <begin position="18"/>
        <end position="70"/>
    </location>
</feature>
<protein>
    <submittedName>
        <fullName evidence="2">Uncharacterized protein</fullName>
    </submittedName>
</protein>
<evidence type="ECO:0000313" key="2">
    <source>
        <dbReference type="EMBL" id="CAL1368999.1"/>
    </source>
</evidence>
<reference evidence="2 3" key="1">
    <citation type="submission" date="2024-04" db="EMBL/GenBank/DDBJ databases">
        <authorList>
            <person name="Fracassetti M."/>
        </authorList>
    </citation>
    <scope>NUCLEOTIDE SEQUENCE [LARGE SCALE GENOMIC DNA]</scope>
</reference>
<accession>A0AAV2D6Y6</accession>
<name>A0AAV2D6Y6_9ROSI</name>
<keyword evidence="3" id="KW-1185">Reference proteome</keyword>